<reference evidence="2 3" key="1">
    <citation type="journal article" date="2015" name="Genome Biol. Evol.">
        <title>The genome of winter moth (Operophtera brumata) provides a genomic perspective on sexual dimorphism and phenology.</title>
        <authorList>
            <person name="Derks M.F."/>
            <person name="Smit S."/>
            <person name="Salis L."/>
            <person name="Schijlen E."/>
            <person name="Bossers A."/>
            <person name="Mateman C."/>
            <person name="Pijl A.S."/>
            <person name="de Ridder D."/>
            <person name="Groenen M.A."/>
            <person name="Visser M.E."/>
            <person name="Megens H.J."/>
        </authorList>
    </citation>
    <scope>NUCLEOTIDE SEQUENCE [LARGE SCALE GENOMIC DNA]</scope>
    <source>
        <strain evidence="2">WM2013NL</strain>
        <tissue evidence="2">Head and thorax</tissue>
    </source>
</reference>
<sequence>MNQPHHRMRRTGRDEDTSETKEHESTQTREVDQREETHSERSDSDVYEDLDDDVAEETELLSTHTVLKCSTPEHQADSPSMDSDYICDSEAASPVPFLCTQDGNEGETDVVWNFYTPKAENPATSRVNNTTPLSRKSKRSLRPKVIEKQLPKRRAPKISQKNTELFQDLLELNKNLHELIAKKQTSLSEKPQSSEDDIFNETQECSPKCPRSTSRCLRKNLLSSNFGRTDLDTAIESDDSMNECLLKASQIVEENILKCEPNPTKQTRQSTRLNYKTDINFKMDHDSMDAILNSIKLKSPVIKKVKKCDSPAINNDSFDNFLGNLNESALEQLTQMPINPDVSKTQSKDWTVKELNDVELS</sequence>
<dbReference type="GO" id="GO:0006508">
    <property type="term" value="P:proteolysis"/>
    <property type="evidence" value="ECO:0007669"/>
    <property type="project" value="UniProtKB-KW"/>
</dbReference>
<feature type="compositionally biased region" description="Basic residues" evidence="1">
    <location>
        <begin position="1"/>
        <end position="10"/>
    </location>
</feature>
<keyword evidence="2" id="KW-0378">Hydrolase</keyword>
<gene>
    <name evidence="2" type="ORF">OBRU01_12401</name>
</gene>
<dbReference type="AlphaFoldDB" id="A0A0L7L3R5"/>
<feature type="region of interest" description="Disordered" evidence="1">
    <location>
        <begin position="1"/>
        <end position="52"/>
    </location>
</feature>
<keyword evidence="2" id="KW-0645">Protease</keyword>
<feature type="compositionally biased region" description="Basic and acidic residues" evidence="1">
    <location>
        <begin position="11"/>
        <end position="44"/>
    </location>
</feature>
<evidence type="ECO:0000313" key="3">
    <source>
        <dbReference type="Proteomes" id="UP000037510"/>
    </source>
</evidence>
<comment type="caution">
    <text evidence="2">The sequence shown here is derived from an EMBL/GenBank/DDBJ whole genome shotgun (WGS) entry which is preliminary data.</text>
</comment>
<evidence type="ECO:0000313" key="2">
    <source>
        <dbReference type="EMBL" id="KOB70060.1"/>
    </source>
</evidence>
<name>A0A0L7L3R5_OPEBR</name>
<dbReference type="GO" id="GO:0008233">
    <property type="term" value="F:peptidase activity"/>
    <property type="evidence" value="ECO:0007669"/>
    <property type="project" value="UniProtKB-KW"/>
</dbReference>
<organism evidence="2 3">
    <name type="scientific">Operophtera brumata</name>
    <name type="common">Winter moth</name>
    <name type="synonym">Phalaena brumata</name>
    <dbReference type="NCBI Taxonomy" id="104452"/>
    <lineage>
        <taxon>Eukaryota</taxon>
        <taxon>Metazoa</taxon>
        <taxon>Ecdysozoa</taxon>
        <taxon>Arthropoda</taxon>
        <taxon>Hexapoda</taxon>
        <taxon>Insecta</taxon>
        <taxon>Pterygota</taxon>
        <taxon>Neoptera</taxon>
        <taxon>Endopterygota</taxon>
        <taxon>Lepidoptera</taxon>
        <taxon>Glossata</taxon>
        <taxon>Ditrysia</taxon>
        <taxon>Geometroidea</taxon>
        <taxon>Geometridae</taxon>
        <taxon>Larentiinae</taxon>
        <taxon>Operophtera</taxon>
    </lineage>
</organism>
<feature type="region of interest" description="Disordered" evidence="1">
    <location>
        <begin position="185"/>
        <end position="204"/>
    </location>
</feature>
<keyword evidence="3" id="KW-1185">Reference proteome</keyword>
<evidence type="ECO:0000256" key="1">
    <source>
        <dbReference type="SAM" id="MobiDB-lite"/>
    </source>
</evidence>
<protein>
    <submittedName>
        <fullName evidence="2">ATP-dependent Clp protease proteolytic subunit</fullName>
    </submittedName>
</protein>
<accession>A0A0L7L3R5</accession>
<proteinExistence type="predicted"/>
<dbReference type="Proteomes" id="UP000037510">
    <property type="component" value="Unassembled WGS sequence"/>
</dbReference>
<dbReference type="EMBL" id="JTDY01003152">
    <property type="protein sequence ID" value="KOB70060.1"/>
    <property type="molecule type" value="Genomic_DNA"/>
</dbReference>